<name>A0A0L6VLG0_9BASI</name>
<sequence>AANYTETWSQQYLDKAFNGEPVVFNDFLNNFRSSFSDQNCRHCAEVALWNLRQTGTVLAYTQDFNQHARTMGWADTPLMSLYQHGLKKNIQLVVVMRNIEFDSLRSMQALALKAGQTIEGIQ</sequence>
<protein>
    <recommendedName>
        <fullName evidence="1">Retrotransposon gag domain-containing protein</fullName>
    </recommendedName>
</protein>
<gene>
    <name evidence="2" type="ORF">VP01_14798g1</name>
</gene>
<accession>A0A0L6VLG0</accession>
<dbReference type="AlphaFoldDB" id="A0A0L6VLG0"/>
<organism evidence="2 3">
    <name type="scientific">Puccinia sorghi</name>
    <dbReference type="NCBI Taxonomy" id="27349"/>
    <lineage>
        <taxon>Eukaryota</taxon>
        <taxon>Fungi</taxon>
        <taxon>Dikarya</taxon>
        <taxon>Basidiomycota</taxon>
        <taxon>Pucciniomycotina</taxon>
        <taxon>Pucciniomycetes</taxon>
        <taxon>Pucciniales</taxon>
        <taxon>Pucciniaceae</taxon>
        <taxon>Puccinia</taxon>
    </lineage>
</organism>
<evidence type="ECO:0000313" key="3">
    <source>
        <dbReference type="Proteomes" id="UP000037035"/>
    </source>
</evidence>
<dbReference type="Pfam" id="PF03732">
    <property type="entry name" value="Retrotrans_gag"/>
    <property type="match status" value="1"/>
</dbReference>
<reference evidence="2 3" key="1">
    <citation type="submission" date="2015-08" db="EMBL/GenBank/DDBJ databases">
        <title>Next Generation Sequencing and Analysis of the Genome of Puccinia sorghi L Schw, the Causal Agent of Maize Common Rust.</title>
        <authorList>
            <person name="Rochi L."/>
            <person name="Burguener G."/>
            <person name="Darino M."/>
            <person name="Turjanski A."/>
            <person name="Kreff E."/>
            <person name="Dieguez M.J."/>
            <person name="Sacco F."/>
        </authorList>
    </citation>
    <scope>NUCLEOTIDE SEQUENCE [LARGE SCALE GENOMIC DNA]</scope>
    <source>
        <strain evidence="2 3">RO10H11247</strain>
    </source>
</reference>
<dbReference type="VEuPathDB" id="FungiDB:VP01_14798g1"/>
<proteinExistence type="predicted"/>
<evidence type="ECO:0000313" key="2">
    <source>
        <dbReference type="EMBL" id="KNZ60945.1"/>
    </source>
</evidence>
<feature type="non-terminal residue" evidence="2">
    <location>
        <position position="1"/>
    </location>
</feature>
<dbReference type="InterPro" id="IPR005162">
    <property type="entry name" value="Retrotrans_gag_dom"/>
</dbReference>
<feature type="domain" description="Retrotransposon gag" evidence="1">
    <location>
        <begin position="5"/>
        <end position="87"/>
    </location>
</feature>
<dbReference type="EMBL" id="LAVV01005328">
    <property type="protein sequence ID" value="KNZ60945.1"/>
    <property type="molecule type" value="Genomic_DNA"/>
</dbReference>
<evidence type="ECO:0000259" key="1">
    <source>
        <dbReference type="Pfam" id="PF03732"/>
    </source>
</evidence>
<comment type="caution">
    <text evidence="2">The sequence shown here is derived from an EMBL/GenBank/DDBJ whole genome shotgun (WGS) entry which is preliminary data.</text>
</comment>
<dbReference type="OrthoDB" id="5740135at2759"/>
<keyword evidence="3" id="KW-1185">Reference proteome</keyword>
<dbReference type="Proteomes" id="UP000037035">
    <property type="component" value="Unassembled WGS sequence"/>
</dbReference>